<evidence type="ECO:0000256" key="14">
    <source>
        <dbReference type="SAM" id="Coils"/>
    </source>
</evidence>
<comment type="similarity">
    <text evidence="2 8 13">Belongs to the glutamyl-tRNA reductase family.</text>
</comment>
<feature type="site" description="Important for activity" evidence="8 12">
    <location>
        <position position="98"/>
    </location>
</feature>
<proteinExistence type="inferred from homology"/>
<dbReference type="PANTHER" id="PTHR43013:SF1">
    <property type="entry name" value="GLUTAMYL-TRNA REDUCTASE"/>
    <property type="match status" value="1"/>
</dbReference>
<evidence type="ECO:0000256" key="12">
    <source>
        <dbReference type="PIRSR" id="PIRSR000445-4"/>
    </source>
</evidence>
<comment type="catalytic activity">
    <reaction evidence="7 8 13">
        <text>(S)-4-amino-5-oxopentanoate + tRNA(Glu) + NADP(+) = L-glutamyl-tRNA(Glu) + NADPH + H(+)</text>
        <dbReference type="Rhea" id="RHEA:12344"/>
        <dbReference type="Rhea" id="RHEA-COMP:9663"/>
        <dbReference type="Rhea" id="RHEA-COMP:9680"/>
        <dbReference type="ChEBI" id="CHEBI:15378"/>
        <dbReference type="ChEBI" id="CHEBI:57501"/>
        <dbReference type="ChEBI" id="CHEBI:57783"/>
        <dbReference type="ChEBI" id="CHEBI:58349"/>
        <dbReference type="ChEBI" id="CHEBI:78442"/>
        <dbReference type="ChEBI" id="CHEBI:78520"/>
        <dbReference type="EC" id="1.2.1.70"/>
    </reaction>
</comment>
<feature type="binding site" evidence="8 10">
    <location>
        <position position="108"/>
    </location>
    <ligand>
        <name>substrate</name>
    </ligand>
</feature>
<evidence type="ECO:0000256" key="7">
    <source>
        <dbReference type="ARBA" id="ARBA00047464"/>
    </source>
</evidence>
<evidence type="ECO:0000256" key="5">
    <source>
        <dbReference type="ARBA" id="ARBA00023002"/>
    </source>
</evidence>
<dbReference type="PANTHER" id="PTHR43013">
    <property type="entry name" value="GLUTAMYL-TRNA REDUCTASE"/>
    <property type="match status" value="1"/>
</dbReference>
<dbReference type="UniPathway" id="UPA00251">
    <property type="reaction ID" value="UER00316"/>
</dbReference>
<evidence type="ECO:0000256" key="11">
    <source>
        <dbReference type="PIRSR" id="PIRSR000445-3"/>
    </source>
</evidence>
<dbReference type="InterPro" id="IPR006151">
    <property type="entry name" value="Shikm_DH/Glu-tRNA_Rdtase"/>
</dbReference>
<evidence type="ECO:0000256" key="4">
    <source>
        <dbReference type="ARBA" id="ARBA00022857"/>
    </source>
</evidence>
<evidence type="ECO:0000256" key="10">
    <source>
        <dbReference type="PIRSR" id="PIRSR000445-2"/>
    </source>
</evidence>
<feature type="binding site" evidence="8 10">
    <location>
        <begin position="48"/>
        <end position="51"/>
    </location>
    <ligand>
        <name>substrate</name>
    </ligand>
</feature>
<dbReference type="CDD" id="cd05213">
    <property type="entry name" value="NAD_bind_Glutamyl_tRNA_reduct"/>
    <property type="match status" value="1"/>
</dbReference>
<evidence type="ECO:0000256" key="3">
    <source>
        <dbReference type="ARBA" id="ARBA00012970"/>
    </source>
</evidence>
<keyword evidence="6 8" id="KW-0627">Porphyrin biosynthesis</keyword>
<dbReference type="Pfam" id="PF01488">
    <property type="entry name" value="Shikimate_DH"/>
    <property type="match status" value="1"/>
</dbReference>
<dbReference type="GO" id="GO:0050661">
    <property type="term" value="F:NADP binding"/>
    <property type="evidence" value="ECO:0007669"/>
    <property type="project" value="InterPro"/>
</dbReference>
<dbReference type="InterPro" id="IPR036453">
    <property type="entry name" value="GluRdtase_dimer_dom_sf"/>
</dbReference>
<dbReference type="SUPFAM" id="SSF69075">
    <property type="entry name" value="Glutamyl tRNA-reductase dimerization domain"/>
    <property type="match status" value="1"/>
</dbReference>
<evidence type="ECO:0000256" key="6">
    <source>
        <dbReference type="ARBA" id="ARBA00023244"/>
    </source>
</evidence>
<comment type="subunit">
    <text evidence="8">Homodimer.</text>
</comment>
<comment type="caution">
    <text evidence="18">The sequence shown here is derived from an EMBL/GenBank/DDBJ whole genome shotgun (WGS) entry which is preliminary data.</text>
</comment>
<dbReference type="Pfam" id="PF00745">
    <property type="entry name" value="GlutR_dimer"/>
    <property type="match status" value="1"/>
</dbReference>
<feature type="binding site" evidence="8 10">
    <location>
        <position position="119"/>
    </location>
    <ligand>
        <name>substrate</name>
    </ligand>
</feature>
<keyword evidence="19" id="KW-1185">Reference proteome</keyword>
<keyword evidence="4 8" id="KW-0521">NADP</keyword>
<evidence type="ECO:0000256" key="13">
    <source>
        <dbReference type="RuleBase" id="RU000584"/>
    </source>
</evidence>
<keyword evidence="5 8" id="KW-0560">Oxidoreductase</keyword>
<dbReference type="SUPFAM" id="SSF51735">
    <property type="entry name" value="NAD(P)-binding Rossmann-fold domains"/>
    <property type="match status" value="1"/>
</dbReference>
<name>A0A845QXG4_9CLOT</name>
<dbReference type="EMBL" id="QXXA01000006">
    <property type="protein sequence ID" value="NBI06469.1"/>
    <property type="molecule type" value="Genomic_DNA"/>
</dbReference>
<evidence type="ECO:0000313" key="19">
    <source>
        <dbReference type="Proteomes" id="UP000467132"/>
    </source>
</evidence>
<dbReference type="GO" id="GO:0008883">
    <property type="term" value="F:glutamyl-tRNA reductase activity"/>
    <property type="evidence" value="ECO:0007669"/>
    <property type="project" value="UniProtKB-UniRule"/>
</dbReference>
<dbReference type="AlphaFoldDB" id="A0A845QXG4"/>
<feature type="active site" description="Nucleophile" evidence="8 9">
    <location>
        <position position="49"/>
    </location>
</feature>
<sequence length="412" mass="47961">MNISVVGINHNTATTDIREKVAFTDSMKIETTTYLLDSGVKECIILSTCNRSEIYIYSEDGNVDRDIEVVKNIYRKKSDIKQIDKYFFVKKEIESIYHLYEVAAGLKSIVLGEDQILGQVKEAHRLAMEIGGSGKRLNKLFRESVTTAKKVKKELKISEIPLSISYIGVKFLREKIDLKGKKALIIGLGKMGNLALKYLEEEDLDEIFMSNRSHDKLYKIKELYENVTPIEYDDRYNIIKDIDILITATACPHHIIRKKDMKKLEKNLYILDLALPRDVEEDVEELENVNLYNIDNLKEISEKNEVKRKELSKKAKSLINEDIISFKNWIDTLKVDPIVKSMSDKCEEIEKNTLEYIFRKIDLSSRDKKIMEKIIHSSFKRIIRNPAIKLKQINDKEKLDNYIEMMSDIYEL</sequence>
<comment type="domain">
    <text evidence="8">Possesses an unusual extended V-shaped dimeric structure with each monomer consisting of three distinct domains arranged along a curved 'spinal' alpha-helix. The N-terminal catalytic domain specifically recognizes the glutamate moiety of the substrate. The second domain is the NADPH-binding domain, and the third C-terminal domain is responsible for dimerization.</text>
</comment>
<dbReference type="Proteomes" id="UP000467132">
    <property type="component" value="Unassembled WGS sequence"/>
</dbReference>
<feature type="binding site" evidence="8 11">
    <location>
        <begin position="187"/>
        <end position="192"/>
    </location>
    <ligand>
        <name>NADP(+)</name>
        <dbReference type="ChEBI" id="CHEBI:58349"/>
    </ligand>
</feature>
<dbReference type="InterPro" id="IPR000343">
    <property type="entry name" value="4pyrrol_synth_GluRdtase"/>
</dbReference>
<dbReference type="Gene3D" id="3.40.50.720">
    <property type="entry name" value="NAD(P)-binding Rossmann-like Domain"/>
    <property type="match status" value="1"/>
</dbReference>
<dbReference type="PIRSF" id="PIRSF000445">
    <property type="entry name" value="4pyrrol_synth_GluRdtase"/>
    <property type="match status" value="1"/>
</dbReference>
<reference evidence="18 19" key="1">
    <citation type="submission" date="2018-08" db="EMBL/GenBank/DDBJ databases">
        <title>Murine metabolic-syndrome-specific gut microbial biobank.</title>
        <authorList>
            <person name="Liu C."/>
        </authorList>
    </citation>
    <scope>NUCLEOTIDE SEQUENCE [LARGE SCALE GENOMIC DNA]</scope>
    <source>
        <strain evidence="18 19">583</strain>
    </source>
</reference>
<accession>A0A845QXG4</accession>
<dbReference type="InterPro" id="IPR036291">
    <property type="entry name" value="NAD(P)-bd_dom_sf"/>
</dbReference>
<evidence type="ECO:0000259" key="17">
    <source>
        <dbReference type="Pfam" id="PF05201"/>
    </source>
</evidence>
<comment type="pathway">
    <text evidence="1 8 13">Porphyrin-containing compound metabolism; protoporphyrin-IX biosynthesis; 5-aminolevulinate from L-glutamyl-tRNA(Glu): step 1/2.</text>
</comment>
<dbReference type="GO" id="GO:0019353">
    <property type="term" value="P:protoporphyrinogen IX biosynthetic process from glutamate"/>
    <property type="evidence" value="ECO:0007669"/>
    <property type="project" value="TreeGrafter"/>
</dbReference>
<dbReference type="FunFam" id="3.30.460.30:FF:000001">
    <property type="entry name" value="Glutamyl-tRNA reductase"/>
    <property type="match status" value="1"/>
</dbReference>
<dbReference type="Pfam" id="PF05201">
    <property type="entry name" value="GlutR_N"/>
    <property type="match status" value="1"/>
</dbReference>
<dbReference type="InterPro" id="IPR015896">
    <property type="entry name" value="4pyrrol_synth_GluRdtase_dimer"/>
</dbReference>
<feature type="domain" description="Quinate/shikimate 5-dehydrogenase/glutamyl-tRNA reductase" evidence="16">
    <location>
        <begin position="176"/>
        <end position="300"/>
    </location>
</feature>
<dbReference type="HAMAP" id="MF_00087">
    <property type="entry name" value="Glu_tRNA_reductase"/>
    <property type="match status" value="1"/>
</dbReference>
<keyword evidence="14" id="KW-0175">Coiled coil</keyword>
<organism evidence="18 19">
    <name type="scientific">Senegalia massiliensis</name>
    <dbReference type="NCBI Taxonomy" id="1720316"/>
    <lineage>
        <taxon>Bacteria</taxon>
        <taxon>Bacillati</taxon>
        <taxon>Bacillota</taxon>
        <taxon>Clostridia</taxon>
        <taxon>Eubacteriales</taxon>
        <taxon>Clostridiaceae</taxon>
        <taxon>Senegalia</taxon>
    </lineage>
</organism>
<protein>
    <recommendedName>
        <fullName evidence="3 8">Glutamyl-tRNA reductase</fullName>
        <shortName evidence="8">GluTR</shortName>
        <ecNumber evidence="3 8">1.2.1.70</ecNumber>
    </recommendedName>
</protein>
<dbReference type="InterPro" id="IPR036343">
    <property type="entry name" value="GluRdtase_N_sf"/>
</dbReference>
<evidence type="ECO:0000256" key="1">
    <source>
        <dbReference type="ARBA" id="ARBA00005059"/>
    </source>
</evidence>
<dbReference type="InterPro" id="IPR015895">
    <property type="entry name" value="4pyrrol_synth_GluRdtase_N"/>
</dbReference>
<dbReference type="EC" id="1.2.1.70" evidence="3 8"/>
<dbReference type="Gene3D" id="3.30.460.30">
    <property type="entry name" value="Glutamyl-tRNA reductase, N-terminal domain"/>
    <property type="match status" value="1"/>
</dbReference>
<feature type="domain" description="Tetrapyrrole biosynthesis glutamyl-tRNA reductase dimerisation" evidence="15">
    <location>
        <begin position="314"/>
        <end position="412"/>
    </location>
</feature>
<evidence type="ECO:0000313" key="18">
    <source>
        <dbReference type="EMBL" id="NBI06469.1"/>
    </source>
</evidence>
<dbReference type="OrthoDB" id="110209at2"/>
<feature type="binding site" evidence="8 10">
    <location>
        <begin position="113"/>
        <end position="115"/>
    </location>
    <ligand>
        <name>substrate</name>
    </ligand>
</feature>
<comment type="function">
    <text evidence="8">Catalyzes the NADPH-dependent reduction of glutamyl-tRNA(Glu) to glutamate 1-semialdehyde (GSA).</text>
</comment>
<evidence type="ECO:0000256" key="2">
    <source>
        <dbReference type="ARBA" id="ARBA00005916"/>
    </source>
</evidence>
<dbReference type="SUPFAM" id="SSF69742">
    <property type="entry name" value="Glutamyl tRNA-reductase catalytic, N-terminal domain"/>
    <property type="match status" value="1"/>
</dbReference>
<gene>
    <name evidence="8" type="primary">hemA</name>
    <name evidence="18" type="ORF">D3Z33_06285</name>
</gene>
<evidence type="ECO:0000259" key="15">
    <source>
        <dbReference type="Pfam" id="PF00745"/>
    </source>
</evidence>
<feature type="domain" description="Glutamyl-tRNA reductase N-terminal" evidence="17">
    <location>
        <begin position="6"/>
        <end position="154"/>
    </location>
</feature>
<dbReference type="NCBIfam" id="TIGR01035">
    <property type="entry name" value="hemA"/>
    <property type="match status" value="1"/>
</dbReference>
<dbReference type="RefSeq" id="WP_160196948.1">
    <property type="nucleotide sequence ID" value="NZ_QXXA01000006.1"/>
</dbReference>
<comment type="miscellaneous">
    <text evidence="8">During catalysis, the active site Cys acts as a nucleophile attacking the alpha-carbonyl group of tRNA-bound glutamate with the formation of a thioester intermediate between enzyme and glutamate, and the concomitant release of tRNA(Glu). The thioester intermediate is finally reduced by direct hydride transfer from NADPH, to form the product GSA.</text>
</comment>
<evidence type="ECO:0000259" key="16">
    <source>
        <dbReference type="Pfam" id="PF01488"/>
    </source>
</evidence>
<evidence type="ECO:0000256" key="8">
    <source>
        <dbReference type="HAMAP-Rule" id="MF_00087"/>
    </source>
</evidence>
<feature type="coiled-coil region" evidence="14">
    <location>
        <begin position="294"/>
        <end position="321"/>
    </location>
</feature>
<evidence type="ECO:0000256" key="9">
    <source>
        <dbReference type="PIRSR" id="PIRSR000445-1"/>
    </source>
</evidence>